<keyword evidence="2" id="KW-0808">Transferase</keyword>
<protein>
    <submittedName>
        <fullName evidence="2">RimJ/RimL family protein N-acetyltransferase</fullName>
    </submittedName>
</protein>
<feature type="domain" description="N-acetyltransferase" evidence="1">
    <location>
        <begin position="15"/>
        <end position="167"/>
    </location>
</feature>
<accession>A0A285CPC4</accession>
<evidence type="ECO:0000313" key="2">
    <source>
        <dbReference type="EMBL" id="SNX69409.1"/>
    </source>
</evidence>
<evidence type="ECO:0000313" key="3">
    <source>
        <dbReference type="Proteomes" id="UP000219467"/>
    </source>
</evidence>
<dbReference type="PROSITE" id="PS51186">
    <property type="entry name" value="GNAT"/>
    <property type="match status" value="1"/>
</dbReference>
<dbReference type="InterPro" id="IPR016181">
    <property type="entry name" value="Acyl_CoA_acyltransferase"/>
</dbReference>
<evidence type="ECO:0000259" key="1">
    <source>
        <dbReference type="PROSITE" id="PS51186"/>
    </source>
</evidence>
<dbReference type="InterPro" id="IPR000182">
    <property type="entry name" value="GNAT_dom"/>
</dbReference>
<name>A0A285CPC4_9RHOB</name>
<dbReference type="PANTHER" id="PTHR43792">
    <property type="entry name" value="GNAT FAMILY, PUTATIVE (AFU_ORTHOLOGUE AFUA_3G00765)-RELATED-RELATED"/>
    <property type="match status" value="1"/>
</dbReference>
<keyword evidence="3" id="KW-1185">Reference proteome</keyword>
<proteinExistence type="predicted"/>
<dbReference type="PANTHER" id="PTHR43792:SF1">
    <property type="entry name" value="N-ACETYLTRANSFERASE DOMAIN-CONTAINING PROTEIN"/>
    <property type="match status" value="1"/>
</dbReference>
<gene>
    <name evidence="2" type="ORF">SAMN05878503_10423</name>
</gene>
<dbReference type="GO" id="GO:0016747">
    <property type="term" value="F:acyltransferase activity, transferring groups other than amino-acyl groups"/>
    <property type="evidence" value="ECO:0007669"/>
    <property type="project" value="InterPro"/>
</dbReference>
<reference evidence="3" key="1">
    <citation type="submission" date="2017-08" db="EMBL/GenBank/DDBJ databases">
        <authorList>
            <person name="Varghese N."/>
            <person name="Submissions S."/>
        </authorList>
    </citation>
    <scope>NUCLEOTIDE SEQUENCE [LARGE SCALE GENOMIC DNA]</scope>
    <source>
        <strain evidence="3">JA234</strain>
    </source>
</reference>
<dbReference type="EMBL" id="OAOQ01000004">
    <property type="protein sequence ID" value="SNX69409.1"/>
    <property type="molecule type" value="Genomic_DNA"/>
</dbReference>
<organism evidence="2 3">
    <name type="scientific">Cereibacter ovatus</name>
    <dbReference type="NCBI Taxonomy" id="439529"/>
    <lineage>
        <taxon>Bacteria</taxon>
        <taxon>Pseudomonadati</taxon>
        <taxon>Pseudomonadota</taxon>
        <taxon>Alphaproteobacteria</taxon>
        <taxon>Rhodobacterales</taxon>
        <taxon>Paracoccaceae</taxon>
        <taxon>Cereibacter</taxon>
    </lineage>
</organism>
<dbReference type="Gene3D" id="3.40.630.30">
    <property type="match status" value="1"/>
</dbReference>
<dbReference type="Pfam" id="PF13302">
    <property type="entry name" value="Acetyltransf_3"/>
    <property type="match status" value="1"/>
</dbReference>
<dbReference type="AlphaFoldDB" id="A0A285CPC4"/>
<dbReference type="SUPFAM" id="SSF55729">
    <property type="entry name" value="Acyl-CoA N-acyltransferases (Nat)"/>
    <property type="match status" value="1"/>
</dbReference>
<dbReference type="InterPro" id="IPR051531">
    <property type="entry name" value="N-acetyltransferase"/>
</dbReference>
<sequence length="178" mass="19694">MALPFAVPVLTTERLVLREPRESDLPAMIAFGDSDRTRFIGGRQDRVGTWRIFLAGIGHWALRGYGMWSVETREGALVGRVGVINHIGWPEPELGWHLYAGFEGKGYAYEAALAARDHAQTVLGMGPLITMIDADNQRSLSLARRLGATLERVLQEGGRLIHIYRHPSEDDGGIEAYA</sequence>
<dbReference type="RefSeq" id="WP_097029849.1">
    <property type="nucleotide sequence ID" value="NZ_OAOQ01000004.1"/>
</dbReference>
<dbReference type="OrthoDB" id="6293260at2"/>
<dbReference type="Proteomes" id="UP000219467">
    <property type="component" value="Unassembled WGS sequence"/>
</dbReference>